<feature type="transmembrane region" description="Helical" evidence="2">
    <location>
        <begin position="85"/>
        <end position="103"/>
    </location>
</feature>
<feature type="transmembrane region" description="Helical" evidence="2">
    <location>
        <begin position="23"/>
        <end position="43"/>
    </location>
</feature>
<proteinExistence type="predicted"/>
<dbReference type="AlphaFoldDB" id="A0A6I1GHG9"/>
<dbReference type="GO" id="GO:0022857">
    <property type="term" value="F:transmembrane transporter activity"/>
    <property type="evidence" value="ECO:0007669"/>
    <property type="project" value="InterPro"/>
</dbReference>
<feature type="transmembrane region" description="Helical" evidence="2">
    <location>
        <begin position="160"/>
        <end position="187"/>
    </location>
</feature>
<dbReference type="EMBL" id="WBVS01000001">
    <property type="protein sequence ID" value="KAB7789126.1"/>
    <property type="molecule type" value="Genomic_DNA"/>
</dbReference>
<dbReference type="RefSeq" id="WP_152208787.1">
    <property type="nucleotide sequence ID" value="NZ_WBVS01000001.1"/>
</dbReference>
<feature type="transmembrane region" description="Helical" evidence="2">
    <location>
        <begin position="55"/>
        <end position="79"/>
    </location>
</feature>
<dbReference type="GO" id="GO:0016301">
    <property type="term" value="F:kinase activity"/>
    <property type="evidence" value="ECO:0007669"/>
    <property type="project" value="UniProtKB-KW"/>
</dbReference>
<feature type="region of interest" description="Disordered" evidence="1">
    <location>
        <begin position="206"/>
        <end position="225"/>
    </location>
</feature>
<dbReference type="Pfam" id="PF12822">
    <property type="entry name" value="ECF_trnsprt"/>
    <property type="match status" value="1"/>
</dbReference>
<keyword evidence="4" id="KW-1185">Reference proteome</keyword>
<keyword evidence="3" id="KW-0418">Kinase</keyword>
<accession>A0A6I1GHG9</accession>
<evidence type="ECO:0000256" key="2">
    <source>
        <dbReference type="SAM" id="Phobius"/>
    </source>
</evidence>
<name>A0A6I1GHG9_9BIFI</name>
<protein>
    <submittedName>
        <fullName evidence="3">Histidine kinase</fullName>
    </submittedName>
</protein>
<dbReference type="Gene3D" id="1.10.1760.20">
    <property type="match status" value="1"/>
</dbReference>
<evidence type="ECO:0000313" key="3">
    <source>
        <dbReference type="EMBL" id="KAB7789126.1"/>
    </source>
</evidence>
<evidence type="ECO:0000313" key="4">
    <source>
        <dbReference type="Proteomes" id="UP000468413"/>
    </source>
</evidence>
<dbReference type="Proteomes" id="UP000468413">
    <property type="component" value="Unassembled WGS sequence"/>
</dbReference>
<keyword evidence="3" id="KW-0808">Transferase</keyword>
<sequence>MANKAKKMSFWEGIRAQFSTKSLVLIPIAAGINLIGGTLCSALKLPLFLDMIGTIIVACLSGPWVAALTGLLTNVFLALVANPVYLPYAVVSILCGLAVGYMVKAGLFRKLWGVVLIWLACTLVNAVSASLITVFVYGGATGVTGTSLLTATLVVALRDIAASVFSSAIVTNLIDKGIAVLIAYIIVRKIPRRFLSQYAADGAGVEEDILDDDEPGEPDEGDKDV</sequence>
<feature type="transmembrane region" description="Helical" evidence="2">
    <location>
        <begin position="115"/>
        <end position="140"/>
    </location>
</feature>
<dbReference type="InterPro" id="IPR024529">
    <property type="entry name" value="ECF_trnsprt_substrate-spec"/>
</dbReference>
<keyword evidence="2" id="KW-0472">Membrane</keyword>
<reference evidence="3 4" key="1">
    <citation type="submission" date="2019-09" db="EMBL/GenBank/DDBJ databases">
        <title>Characterization of the phylogenetic diversity of two novel species belonging to the genus Bifidobacterium: Bifidobacterium cebidarum sp. nov. and Bifidobacterium leontopitheci sp. nov.</title>
        <authorList>
            <person name="Lugli G.A."/>
            <person name="Duranti S."/>
            <person name="Milani C."/>
            <person name="Turroni F."/>
            <person name="Ventura M."/>
        </authorList>
    </citation>
    <scope>NUCLEOTIDE SEQUENCE [LARGE SCALE GENOMIC DNA]</scope>
    <source>
        <strain evidence="3 4">LMG 31469</strain>
    </source>
</reference>
<evidence type="ECO:0000256" key="1">
    <source>
        <dbReference type="SAM" id="MobiDB-lite"/>
    </source>
</evidence>
<organism evidence="3 4">
    <name type="scientific">Bifidobacterium cebidarum</name>
    <dbReference type="NCBI Taxonomy" id="2650773"/>
    <lineage>
        <taxon>Bacteria</taxon>
        <taxon>Bacillati</taxon>
        <taxon>Actinomycetota</taxon>
        <taxon>Actinomycetes</taxon>
        <taxon>Bifidobacteriales</taxon>
        <taxon>Bifidobacteriaceae</taxon>
        <taxon>Bifidobacterium</taxon>
    </lineage>
</organism>
<keyword evidence="2" id="KW-1133">Transmembrane helix</keyword>
<comment type="caution">
    <text evidence="3">The sequence shown here is derived from an EMBL/GenBank/DDBJ whole genome shotgun (WGS) entry which is preliminary data.</text>
</comment>
<gene>
    <name evidence="3" type="ORF">F7D08_0076</name>
</gene>
<keyword evidence="2" id="KW-0812">Transmembrane</keyword>